<dbReference type="CDD" id="cd18807">
    <property type="entry name" value="SF1_C_UvrD"/>
    <property type="match status" value="1"/>
</dbReference>
<name>A0ABV4LVD4_VIBSP</name>
<evidence type="ECO:0000256" key="5">
    <source>
        <dbReference type="ARBA" id="ARBA00023235"/>
    </source>
</evidence>
<dbReference type="SUPFAM" id="SSF52540">
    <property type="entry name" value="P-loop containing nucleoside triphosphate hydrolases"/>
    <property type="match status" value="1"/>
</dbReference>
<proteinExistence type="predicted"/>
<gene>
    <name evidence="11" type="primary">helD</name>
    <name evidence="11" type="ORF">ACED33_16985</name>
</gene>
<dbReference type="InterPro" id="IPR014016">
    <property type="entry name" value="UvrD-like_ATP-bd"/>
</dbReference>
<dbReference type="InterPro" id="IPR000212">
    <property type="entry name" value="DNA_helicase_UvrD/REP"/>
</dbReference>
<dbReference type="InterPro" id="IPR014017">
    <property type="entry name" value="DNA_helicase_UvrD-like_C"/>
</dbReference>
<reference evidence="11 12" key="1">
    <citation type="submission" date="2024-06" db="EMBL/GenBank/DDBJ databases">
        <authorList>
            <person name="Steensen K."/>
            <person name="Seneca J."/>
            <person name="Bartlau N."/>
            <person name="Yu A.X."/>
            <person name="Polz M.F."/>
        </authorList>
    </citation>
    <scope>NUCLEOTIDE SEQUENCE [LARGE SCALE GENOMIC DNA]</scope>
    <source>
        <strain evidence="11 12">1F145</strain>
    </source>
</reference>
<evidence type="ECO:0000256" key="2">
    <source>
        <dbReference type="ARBA" id="ARBA00022801"/>
    </source>
</evidence>
<dbReference type="Proteomes" id="UP001569200">
    <property type="component" value="Unassembled WGS sequence"/>
</dbReference>
<evidence type="ECO:0000256" key="7">
    <source>
        <dbReference type="ARBA" id="ARBA00034808"/>
    </source>
</evidence>
<dbReference type="EMBL" id="JBGOOW010000022">
    <property type="protein sequence ID" value="MEZ8182382.1"/>
    <property type="molecule type" value="Genomic_DNA"/>
</dbReference>
<dbReference type="RefSeq" id="WP_368085219.1">
    <property type="nucleotide sequence ID" value="NZ_JBGONW010000023.1"/>
</dbReference>
<dbReference type="InterPro" id="IPR027417">
    <property type="entry name" value="P-loop_NTPase"/>
</dbReference>
<evidence type="ECO:0000256" key="1">
    <source>
        <dbReference type="ARBA" id="ARBA00022741"/>
    </source>
</evidence>
<dbReference type="Pfam" id="PF00580">
    <property type="entry name" value="UvrD-helicase"/>
    <property type="match status" value="1"/>
</dbReference>
<protein>
    <recommendedName>
        <fullName evidence="7">DNA 3'-5' helicase</fullName>
        <ecNumber evidence="7">5.6.2.4</ecNumber>
    </recommendedName>
</protein>
<evidence type="ECO:0000313" key="12">
    <source>
        <dbReference type="Proteomes" id="UP001569200"/>
    </source>
</evidence>
<dbReference type="GO" id="GO:0003678">
    <property type="term" value="F:DNA helicase activity"/>
    <property type="evidence" value="ECO:0007669"/>
    <property type="project" value="UniProtKB-EC"/>
</dbReference>
<keyword evidence="2 9" id="KW-0378">Hydrolase</keyword>
<comment type="caution">
    <text evidence="11">The sequence shown here is derived from an EMBL/GenBank/DDBJ whole genome shotgun (WGS) entry which is preliminary data.</text>
</comment>
<evidence type="ECO:0000256" key="8">
    <source>
        <dbReference type="ARBA" id="ARBA00048988"/>
    </source>
</evidence>
<evidence type="ECO:0000313" key="11">
    <source>
        <dbReference type="EMBL" id="MEZ8182382.1"/>
    </source>
</evidence>
<dbReference type="PANTHER" id="PTHR11070">
    <property type="entry name" value="UVRD / RECB / PCRA DNA HELICASE FAMILY MEMBER"/>
    <property type="match status" value="1"/>
</dbReference>
<dbReference type="InterPro" id="IPR022161">
    <property type="entry name" value="Helicase_IV_N"/>
</dbReference>
<dbReference type="EC" id="5.6.2.4" evidence="7"/>
<dbReference type="Pfam" id="PF13361">
    <property type="entry name" value="UvrD_C"/>
    <property type="match status" value="1"/>
</dbReference>
<evidence type="ECO:0000256" key="4">
    <source>
        <dbReference type="ARBA" id="ARBA00022840"/>
    </source>
</evidence>
<keyword evidence="1 9" id="KW-0547">Nucleotide-binding</keyword>
<dbReference type="Gene3D" id="3.40.50.300">
    <property type="entry name" value="P-loop containing nucleotide triphosphate hydrolases"/>
    <property type="match status" value="3"/>
</dbReference>
<dbReference type="NCBIfam" id="NF008276">
    <property type="entry name" value="PRK11054.1"/>
    <property type="match status" value="1"/>
</dbReference>
<evidence type="ECO:0000256" key="3">
    <source>
        <dbReference type="ARBA" id="ARBA00022806"/>
    </source>
</evidence>
<keyword evidence="12" id="KW-1185">Reference proteome</keyword>
<organism evidence="11 12">
    <name type="scientific">Vibrio splendidus</name>
    <dbReference type="NCBI Taxonomy" id="29497"/>
    <lineage>
        <taxon>Bacteria</taxon>
        <taxon>Pseudomonadati</taxon>
        <taxon>Pseudomonadota</taxon>
        <taxon>Gammaproteobacteria</taxon>
        <taxon>Vibrionales</taxon>
        <taxon>Vibrionaceae</taxon>
        <taxon>Vibrio</taxon>
    </lineage>
</organism>
<keyword evidence="5" id="KW-0413">Isomerase</keyword>
<accession>A0ABV4LVD4</accession>
<comment type="catalytic activity">
    <reaction evidence="6">
        <text>Couples ATP hydrolysis with the unwinding of duplex DNA by translocating in the 3'-5' direction.</text>
        <dbReference type="EC" id="5.6.2.4"/>
    </reaction>
</comment>
<feature type="domain" description="UvrD-like helicase ATP-binding" evidence="10">
    <location>
        <begin position="198"/>
        <end position="515"/>
    </location>
</feature>
<keyword evidence="3 9" id="KW-0347">Helicase</keyword>
<dbReference type="PANTHER" id="PTHR11070:SF63">
    <property type="entry name" value="DNA HELICASE IV"/>
    <property type="match status" value="1"/>
</dbReference>
<evidence type="ECO:0000256" key="6">
    <source>
        <dbReference type="ARBA" id="ARBA00034617"/>
    </source>
</evidence>
<dbReference type="CDD" id="cd17932">
    <property type="entry name" value="DEXQc_UvrD"/>
    <property type="match status" value="1"/>
</dbReference>
<evidence type="ECO:0000256" key="9">
    <source>
        <dbReference type="PROSITE-ProRule" id="PRU00560"/>
    </source>
</evidence>
<comment type="catalytic activity">
    <reaction evidence="8">
        <text>ATP + H2O = ADP + phosphate + H(+)</text>
        <dbReference type="Rhea" id="RHEA:13065"/>
        <dbReference type="ChEBI" id="CHEBI:15377"/>
        <dbReference type="ChEBI" id="CHEBI:15378"/>
        <dbReference type="ChEBI" id="CHEBI:30616"/>
        <dbReference type="ChEBI" id="CHEBI:43474"/>
        <dbReference type="ChEBI" id="CHEBI:456216"/>
        <dbReference type="EC" id="5.6.2.4"/>
    </reaction>
</comment>
<dbReference type="PROSITE" id="PS51198">
    <property type="entry name" value="UVRD_HELICASE_ATP_BIND"/>
    <property type="match status" value="1"/>
</dbReference>
<feature type="binding site" evidence="9">
    <location>
        <begin position="219"/>
        <end position="226"/>
    </location>
    <ligand>
        <name>ATP</name>
        <dbReference type="ChEBI" id="CHEBI:30616"/>
    </ligand>
</feature>
<evidence type="ECO:0000259" key="10">
    <source>
        <dbReference type="PROSITE" id="PS51198"/>
    </source>
</evidence>
<sequence>MQLSANKTAQFFIQNEYHQVELDGPRLLLSSVGSEERIPFTIWSGKIAIKRGLFWGSLQFFANQQDGKQRSWLVQGLPWEQCRQFARASVAAYQKWHDTQCEQLAEHVPQWEAELTRLEQLPAFLAHSKVNTWVDMVNSSLENMTMTLEEAAQRMPNRIARMQPWLSETEIKQAERNQQWLETERQNWEVLFAQCESSPLNLSQQYAVLMNDDHNLILAGAGSGKTSVLTARVAYLLQSHQAQAEELLLLAFGREAAEEMKQRLNSKIGLSAEKVQVSTFHQLGLKILNQVEPEPERVVISPLALDDNQRQAWCIDWLKKHWMTPTNFKRWQKHLSKWPIAYLTGDDELGSHVSNLKLIGWLEKQLEQLNASGLSKKEVQQQLIDHRDYTRLNSELSLCWPCVTAWQKELKEQNHIDFSIMISRATQYVEKGKFISPWKFIMIDEYQDISPDRLALVEALCNQSKAQHQASIFAVGDDWQSIYQFAGADVDLTTGFKDRFESSTIHHLDTTYRFNNQLGAVANRFVQENPIQLPKELNSFKQQKQKAVYSAPSKEVEKILDQLNRQSKGKTNKSVLLLGRNHYHKPELLEDWKKIFTSIDIKFMTCHGSKGKEADFVIILCVDEGQFPTKKKQLHIDGALTESSDAFPYAEERRLFYVAMTRAKEKVWITHSGDGSGFVQELHGSDYPVVRKK</sequence>
<dbReference type="Pfam" id="PF12462">
    <property type="entry name" value="Helicase_IV_N"/>
    <property type="match status" value="1"/>
</dbReference>
<keyword evidence="4 9" id="KW-0067">ATP-binding</keyword>
<dbReference type="GO" id="GO:0016787">
    <property type="term" value="F:hydrolase activity"/>
    <property type="evidence" value="ECO:0007669"/>
    <property type="project" value="UniProtKB-KW"/>
</dbReference>